<dbReference type="PANTHER" id="PTHR46892">
    <property type="entry name" value="VISUAL SYSTEM HOMEOBOX 2"/>
    <property type="match status" value="1"/>
</dbReference>
<comment type="caution">
    <text evidence="14">The sequence shown here is derived from an EMBL/GenBank/DDBJ whole genome shotgun (WGS) entry which is preliminary data.</text>
</comment>
<keyword evidence="8 9" id="KW-0539">Nucleus</keyword>
<evidence type="ECO:0000256" key="10">
    <source>
        <dbReference type="RuleBase" id="RU000682"/>
    </source>
</evidence>
<feature type="domain" description="Homeobox" evidence="12">
    <location>
        <begin position="128"/>
        <end position="188"/>
    </location>
</feature>
<name>A0ABR1D0K2_NECAM</name>
<keyword evidence="3" id="KW-0217">Developmental protein</keyword>
<feature type="region of interest" description="Disordered" evidence="11">
    <location>
        <begin position="250"/>
        <end position="280"/>
    </location>
</feature>
<evidence type="ECO:0000256" key="1">
    <source>
        <dbReference type="ARBA" id="ARBA00004123"/>
    </source>
</evidence>
<keyword evidence="5 9" id="KW-0238">DNA-binding</keyword>
<evidence type="ECO:0000256" key="11">
    <source>
        <dbReference type="SAM" id="MobiDB-lite"/>
    </source>
</evidence>
<gene>
    <name evidence="14" type="primary">Necator_chrIII.g11510</name>
    <name evidence="14" type="ORF">RB195_010745</name>
</gene>
<keyword evidence="4" id="KW-0805">Transcription regulation</keyword>
<dbReference type="InterPro" id="IPR009057">
    <property type="entry name" value="Homeodomain-like_sf"/>
</dbReference>
<organism evidence="14 15">
    <name type="scientific">Necator americanus</name>
    <name type="common">Human hookworm</name>
    <dbReference type="NCBI Taxonomy" id="51031"/>
    <lineage>
        <taxon>Eukaryota</taxon>
        <taxon>Metazoa</taxon>
        <taxon>Ecdysozoa</taxon>
        <taxon>Nematoda</taxon>
        <taxon>Chromadorea</taxon>
        <taxon>Rhabditida</taxon>
        <taxon>Rhabditina</taxon>
        <taxon>Rhabditomorpha</taxon>
        <taxon>Strongyloidea</taxon>
        <taxon>Ancylostomatidae</taxon>
        <taxon>Bunostominae</taxon>
        <taxon>Necator</taxon>
    </lineage>
</organism>
<feature type="compositionally biased region" description="Polar residues" evidence="11">
    <location>
        <begin position="102"/>
        <end position="120"/>
    </location>
</feature>
<dbReference type="PROSITE" id="PS00027">
    <property type="entry name" value="HOMEOBOX_1"/>
    <property type="match status" value="1"/>
</dbReference>
<evidence type="ECO:0000256" key="3">
    <source>
        <dbReference type="ARBA" id="ARBA00022473"/>
    </source>
</evidence>
<dbReference type="PROSITE" id="PS51496">
    <property type="entry name" value="CVC"/>
    <property type="match status" value="1"/>
</dbReference>
<reference evidence="14 15" key="1">
    <citation type="submission" date="2023-08" db="EMBL/GenBank/DDBJ databases">
        <title>A Necator americanus chromosomal reference genome.</title>
        <authorList>
            <person name="Ilik V."/>
            <person name="Petrzelkova K.J."/>
            <person name="Pardy F."/>
            <person name="Fuh T."/>
            <person name="Niatou-Singa F.S."/>
            <person name="Gouil Q."/>
            <person name="Baker L."/>
            <person name="Ritchie M.E."/>
            <person name="Jex A.R."/>
            <person name="Gazzola D."/>
            <person name="Li H."/>
            <person name="Toshio Fujiwara R."/>
            <person name="Zhan B."/>
            <person name="Aroian R.V."/>
            <person name="Pafco B."/>
            <person name="Schwarz E.M."/>
        </authorList>
    </citation>
    <scope>NUCLEOTIDE SEQUENCE [LARGE SCALE GENOMIC DNA]</scope>
    <source>
        <strain evidence="14 15">Aroian</strain>
        <tissue evidence="14">Whole animal</tissue>
    </source>
</reference>
<dbReference type="CDD" id="cd00086">
    <property type="entry name" value="homeodomain"/>
    <property type="match status" value="1"/>
</dbReference>
<dbReference type="InterPro" id="IPR001356">
    <property type="entry name" value="HD"/>
</dbReference>
<evidence type="ECO:0000259" key="12">
    <source>
        <dbReference type="PROSITE" id="PS50071"/>
    </source>
</evidence>
<evidence type="ECO:0000313" key="14">
    <source>
        <dbReference type="EMBL" id="KAK6743641.1"/>
    </source>
</evidence>
<evidence type="ECO:0000256" key="7">
    <source>
        <dbReference type="ARBA" id="ARBA00023163"/>
    </source>
</evidence>
<evidence type="ECO:0000256" key="6">
    <source>
        <dbReference type="ARBA" id="ARBA00023155"/>
    </source>
</evidence>
<dbReference type="SMART" id="SM00389">
    <property type="entry name" value="HOX"/>
    <property type="match status" value="1"/>
</dbReference>
<dbReference type="InterPro" id="IPR017970">
    <property type="entry name" value="Homeobox_CS"/>
</dbReference>
<dbReference type="Gene3D" id="1.10.10.60">
    <property type="entry name" value="Homeodomain-like"/>
    <property type="match status" value="1"/>
</dbReference>
<dbReference type="PANTHER" id="PTHR46892:SF3">
    <property type="entry name" value="VISUAL SYSTEM HOMEOBOX 2"/>
    <property type="match status" value="1"/>
</dbReference>
<keyword evidence="7" id="KW-0804">Transcription</keyword>
<keyword evidence="6 9" id="KW-0371">Homeobox</keyword>
<evidence type="ECO:0000259" key="13">
    <source>
        <dbReference type="PROSITE" id="PS51496"/>
    </source>
</evidence>
<evidence type="ECO:0000256" key="5">
    <source>
        <dbReference type="ARBA" id="ARBA00023125"/>
    </source>
</evidence>
<evidence type="ECO:0000256" key="8">
    <source>
        <dbReference type="ARBA" id="ARBA00023242"/>
    </source>
</evidence>
<sequence length="318" mass="35532">MAVEEMQLSNGVMAAGPMGAMQGPAMGLGPQRMSFAIHEILGLQGNAYLSHGYCPQGFFPQQSFTMDIGSCASFERPLCGSEQLVAGTHSAQQLPGNPMNYNMPVSASQSVPMDEGNNQQSSGGKSKRKKRRHRTIFTQYQIDELEKAFQEAHYPDVYAREVLAVKTELPEDRIQVWFQNRRAKWRKTEKTWGKSTIMAEYGLYGAMVRHSLPLPETITKTAEAADPQQSAAPWLLGMHKKSMEAAAHLEQVEKSSDISESDSEDGPSSRSSINANVRPQYHEEKLTVQLGHQRPLMDHYMHNHGVFVLPNHAKLYEQ</sequence>
<evidence type="ECO:0000256" key="9">
    <source>
        <dbReference type="PROSITE-ProRule" id="PRU00108"/>
    </source>
</evidence>
<keyword evidence="15" id="KW-1185">Reference proteome</keyword>
<dbReference type="Pfam" id="PF00046">
    <property type="entry name" value="Homeodomain"/>
    <property type="match status" value="1"/>
</dbReference>
<feature type="region of interest" description="Disordered" evidence="11">
    <location>
        <begin position="102"/>
        <end position="133"/>
    </location>
</feature>
<protein>
    <recommendedName>
        <fullName evidence="16">Homeobox domain protein</fullName>
    </recommendedName>
</protein>
<dbReference type="Proteomes" id="UP001303046">
    <property type="component" value="Unassembled WGS sequence"/>
</dbReference>
<dbReference type="InterPro" id="IPR023339">
    <property type="entry name" value="CVC"/>
</dbReference>
<dbReference type="PROSITE" id="PS50071">
    <property type="entry name" value="HOMEOBOX_2"/>
    <property type="match status" value="1"/>
</dbReference>
<feature type="domain" description="CVC" evidence="13">
    <location>
        <begin position="190"/>
        <end position="244"/>
    </location>
</feature>
<proteinExistence type="inferred from homology"/>
<evidence type="ECO:0000256" key="4">
    <source>
        <dbReference type="ARBA" id="ARBA00023015"/>
    </source>
</evidence>
<comment type="similarity">
    <text evidence="2">Belongs to the paired homeobox family.</text>
</comment>
<dbReference type="EMBL" id="JAVFWL010000003">
    <property type="protein sequence ID" value="KAK6743641.1"/>
    <property type="molecule type" value="Genomic_DNA"/>
</dbReference>
<evidence type="ECO:0008006" key="16">
    <source>
        <dbReference type="Google" id="ProtNLM"/>
    </source>
</evidence>
<accession>A0ABR1D0K2</accession>
<comment type="subcellular location">
    <subcellularLocation>
        <location evidence="1 9 10">Nucleus</location>
    </subcellularLocation>
</comment>
<evidence type="ECO:0000313" key="15">
    <source>
        <dbReference type="Proteomes" id="UP001303046"/>
    </source>
</evidence>
<feature type="DNA-binding region" description="Homeobox" evidence="9">
    <location>
        <begin position="130"/>
        <end position="189"/>
    </location>
</feature>
<dbReference type="SUPFAM" id="SSF46689">
    <property type="entry name" value="Homeodomain-like"/>
    <property type="match status" value="1"/>
</dbReference>
<evidence type="ECO:0000256" key="2">
    <source>
        <dbReference type="ARBA" id="ARBA00005733"/>
    </source>
</evidence>
<dbReference type="InterPro" id="IPR052294">
    <property type="entry name" value="VSX_homeobox_regulators"/>
</dbReference>